<feature type="domain" description="Type II secretion system protein GspC N-terminal" evidence="11">
    <location>
        <begin position="19"/>
        <end position="156"/>
    </location>
</feature>
<dbReference type="GO" id="GO:0015627">
    <property type="term" value="C:type II protein secretion system complex"/>
    <property type="evidence" value="ECO:0007669"/>
    <property type="project" value="InterPro"/>
</dbReference>
<accession>A0A1V0B570</accession>
<evidence type="ECO:0000259" key="11">
    <source>
        <dbReference type="Pfam" id="PF11356"/>
    </source>
</evidence>
<evidence type="ECO:0000256" key="6">
    <source>
        <dbReference type="ARBA" id="ARBA00022692"/>
    </source>
</evidence>
<comment type="similarity">
    <text evidence="2">Belongs to the GSP C family.</text>
</comment>
<evidence type="ECO:0000256" key="5">
    <source>
        <dbReference type="ARBA" id="ARBA00022519"/>
    </source>
</evidence>
<dbReference type="AlphaFoldDB" id="A0A1V0B570"/>
<dbReference type="GO" id="GO:0015628">
    <property type="term" value="P:protein secretion by the type II secretion system"/>
    <property type="evidence" value="ECO:0007669"/>
    <property type="project" value="InterPro"/>
</dbReference>
<evidence type="ECO:0000256" key="4">
    <source>
        <dbReference type="ARBA" id="ARBA00022475"/>
    </source>
</evidence>
<dbReference type="Gene3D" id="2.30.30.830">
    <property type="match status" value="1"/>
</dbReference>
<feature type="domain" description="PDZ" evidence="12">
    <location>
        <begin position="233"/>
        <end position="276"/>
    </location>
</feature>
<gene>
    <name evidence="13" type="ORF">BVH74_10130</name>
</gene>
<keyword evidence="8 10" id="KW-1133">Transmembrane helix</keyword>
<dbReference type="Gene3D" id="2.30.42.10">
    <property type="match status" value="1"/>
</dbReference>
<keyword evidence="4" id="KW-1003">Cell membrane</keyword>
<evidence type="ECO:0000256" key="1">
    <source>
        <dbReference type="ARBA" id="ARBA00004533"/>
    </source>
</evidence>
<evidence type="ECO:0000256" key="9">
    <source>
        <dbReference type="ARBA" id="ARBA00023136"/>
    </source>
</evidence>
<organism evidence="13 14">
    <name type="scientific">Halopseudomonas phragmitis</name>
    <dbReference type="NCBI Taxonomy" id="1931241"/>
    <lineage>
        <taxon>Bacteria</taxon>
        <taxon>Pseudomonadati</taxon>
        <taxon>Pseudomonadota</taxon>
        <taxon>Gammaproteobacteria</taxon>
        <taxon>Pseudomonadales</taxon>
        <taxon>Pseudomonadaceae</taxon>
        <taxon>Halopseudomonas</taxon>
    </lineage>
</organism>
<dbReference type="Proteomes" id="UP000243488">
    <property type="component" value="Chromosome"/>
</dbReference>
<evidence type="ECO:0000256" key="3">
    <source>
        <dbReference type="ARBA" id="ARBA00022448"/>
    </source>
</evidence>
<comment type="subcellular location">
    <subcellularLocation>
        <location evidence="1">Cell inner membrane</location>
    </subcellularLocation>
</comment>
<evidence type="ECO:0000256" key="2">
    <source>
        <dbReference type="ARBA" id="ARBA00007986"/>
    </source>
</evidence>
<protein>
    <submittedName>
        <fullName evidence="13">Type II secretion system protein GspC</fullName>
    </submittedName>
</protein>
<evidence type="ECO:0000313" key="13">
    <source>
        <dbReference type="EMBL" id="AQZ95082.1"/>
    </source>
</evidence>
<dbReference type="InterPro" id="IPR036034">
    <property type="entry name" value="PDZ_sf"/>
</dbReference>
<dbReference type="KEGG" id="ppha:BVH74_10130"/>
<evidence type="ECO:0000256" key="10">
    <source>
        <dbReference type="SAM" id="Phobius"/>
    </source>
</evidence>
<keyword evidence="14" id="KW-1185">Reference proteome</keyword>
<sequence length="288" mass="30487">MPLVARIPLEPLLRLATFLLILVAAVLLGRLTWAVLEPSSLMPAVEPVSQAAAPGTASSTVSLASFRELAGKSILGSANAPAPVQIDAPETTLSWVLKGVFSDPDPARGAAILAPQGQPEKLYRVGANLPGNVRLEQVLADRVLLARDGKLETLRLRRAETASRSAPRAAPALPSVDPGVTLASDGGVARIDRDAWVNDPQRFLDVITVNPVMVEGALYGLEVRPSRNAREFEAAGLQSGDVILEVEGRPVAEINDYREILQELSGASSVSVSLERGGEPMNITITMD</sequence>
<dbReference type="InterPro" id="IPR024961">
    <property type="entry name" value="T2SS_GspC_N"/>
</dbReference>
<keyword evidence="5" id="KW-0997">Cell inner membrane</keyword>
<feature type="transmembrane region" description="Helical" evidence="10">
    <location>
        <begin position="12"/>
        <end position="33"/>
    </location>
</feature>
<dbReference type="InterPro" id="IPR041489">
    <property type="entry name" value="PDZ_6"/>
</dbReference>
<dbReference type="InterPro" id="IPR001639">
    <property type="entry name" value="T2SS_protein-GspC"/>
</dbReference>
<keyword evidence="6 10" id="KW-0812">Transmembrane</keyword>
<name>A0A1V0B570_9GAMM</name>
<keyword evidence="3" id="KW-0813">Transport</keyword>
<reference evidence="13 14" key="1">
    <citation type="submission" date="2017-03" db="EMBL/GenBank/DDBJ databases">
        <title>Complete genome sequence of the novel DNRA strain Pseudomonas sp. S-6-2 isolated from Chinese polluted river sediment. Journal of Biotechnology.</title>
        <authorList>
            <person name="Li J."/>
            <person name="Xiang F."/>
            <person name="Wang L."/>
            <person name="Xi L."/>
            <person name="Liu J."/>
        </authorList>
    </citation>
    <scope>NUCLEOTIDE SEQUENCE [LARGE SCALE GENOMIC DNA]</scope>
    <source>
        <strain evidence="13 14">S-6-2</strain>
    </source>
</reference>
<dbReference type="STRING" id="1931241.BVH74_10130"/>
<evidence type="ECO:0000313" key="14">
    <source>
        <dbReference type="Proteomes" id="UP000243488"/>
    </source>
</evidence>
<evidence type="ECO:0000256" key="8">
    <source>
        <dbReference type="ARBA" id="ARBA00022989"/>
    </source>
</evidence>
<keyword evidence="7" id="KW-0653">Protein transport</keyword>
<proteinExistence type="inferred from homology"/>
<dbReference type="Pfam" id="PF17820">
    <property type="entry name" value="PDZ_6"/>
    <property type="match status" value="1"/>
</dbReference>
<dbReference type="Pfam" id="PF11356">
    <property type="entry name" value="T2SSC"/>
    <property type="match status" value="1"/>
</dbReference>
<keyword evidence="9 10" id="KW-0472">Membrane</keyword>
<evidence type="ECO:0000256" key="7">
    <source>
        <dbReference type="ARBA" id="ARBA00022927"/>
    </source>
</evidence>
<dbReference type="GO" id="GO:0005886">
    <property type="term" value="C:plasma membrane"/>
    <property type="evidence" value="ECO:0007669"/>
    <property type="project" value="UniProtKB-SubCell"/>
</dbReference>
<dbReference type="EMBL" id="CP020100">
    <property type="protein sequence ID" value="AQZ95082.1"/>
    <property type="molecule type" value="Genomic_DNA"/>
</dbReference>
<dbReference type="RefSeq" id="WP_080049951.1">
    <property type="nucleotide sequence ID" value="NZ_CP020100.1"/>
</dbReference>
<dbReference type="SUPFAM" id="SSF50156">
    <property type="entry name" value="PDZ domain-like"/>
    <property type="match status" value="1"/>
</dbReference>
<evidence type="ECO:0000259" key="12">
    <source>
        <dbReference type="Pfam" id="PF17820"/>
    </source>
</evidence>
<dbReference type="NCBIfam" id="TIGR01713">
    <property type="entry name" value="typeII_sec_gspC"/>
    <property type="match status" value="1"/>
</dbReference>